<keyword evidence="4" id="KW-1185">Reference proteome</keyword>
<evidence type="ECO:0000259" key="2">
    <source>
        <dbReference type="Pfam" id="PF06985"/>
    </source>
</evidence>
<reference evidence="3 4" key="1">
    <citation type="submission" date="2017-06" db="EMBL/GenBank/DDBJ databases">
        <title>Comparative genomic analysis of Ambrosia Fusariam Clade fungi.</title>
        <authorList>
            <person name="Stajich J.E."/>
            <person name="Carrillo J."/>
            <person name="Kijimoto T."/>
            <person name="Eskalen A."/>
            <person name="O'Donnell K."/>
            <person name="Kasson M."/>
        </authorList>
    </citation>
    <scope>NUCLEOTIDE SEQUENCE [LARGE SCALE GENOMIC DNA]</scope>
    <source>
        <strain evidence="3 4">NRRL62606</strain>
    </source>
</reference>
<protein>
    <recommendedName>
        <fullName evidence="2">Heterokaryon incompatibility domain-containing protein</fullName>
    </recommendedName>
</protein>
<name>A0A428Q2H8_9HYPO</name>
<dbReference type="Proteomes" id="UP000287972">
    <property type="component" value="Unassembled WGS sequence"/>
</dbReference>
<sequence>MSDQSQDPEPAMASPTAAQLYDSLPLPHGPQFIRVLDIPARSSAANAGLAGSLRIVNLKDSPRFTALSYVWGRAASKSINCNGCDIKLTDSCFEALSSLRAVLGSFTIWVDAVCINQMDEDEKAAQIPLMDKIYTWAEAVYIWLGPGTERTKTALDYVRVASRHRLLTMGTPWRNGSRPITLLQERMRTLKGIFTLSYYMISYLCTSVASCTTPLFCALTNNAYSVLIFRLSVFIFREIDFLPELSCDRASFLELLDRPWLKRSWTFQEISLASNPILVFGQEHIPWLQWYEALIWVSDLEAIYTRNPGLVPGDPASPYKRRNDVVNDETASWESFKHWMSLCKVWQTLPRPCCWNGNRFRKVLDDVGAIRDHCSVEEYSRTLGTHWTICFMIFPSSIFVTYILLLIRLRYFIEDFVAPLFDSTVDYWILPAILLLCMVLLLWSIHFAVCNRSSLGYGLIYASRRMDSEQRNHLVGLVRAIRERECNQEKDRVFAVWGILQRLGVHQLAPDYRKSTGQVYRDAFAGLIEWRPSFINLLLDTGSRLPDAPSWVPDWSTVAERSWLSPSYIYDSIQSPRPFEKRWSISISGNTLSVQAALLRTATYCTVSFHKIQLDSTGDAIPRMQESFLHNTQILCQWVMRVRRDILVDSTYNSVALGVLRTLNGCPTAPSSMNADGRRVFNKVYTTMMRYSGKLRKELETMTGIVPVTRTTLEDMAANKECLDFLIKAFNELAGRRGLFLCSNGWIGSGPENMHEDDTIALIKGVAAPMILRRQINGALRDVYTVLGPSFIQGLMGLKVEDLARMRLDWKQVDLV</sequence>
<evidence type="ECO:0000256" key="1">
    <source>
        <dbReference type="SAM" id="Phobius"/>
    </source>
</evidence>
<dbReference type="AlphaFoldDB" id="A0A428Q2H8"/>
<evidence type="ECO:0000313" key="3">
    <source>
        <dbReference type="EMBL" id="RSL59507.1"/>
    </source>
</evidence>
<keyword evidence="1" id="KW-0812">Transmembrane</keyword>
<feature type="transmembrane region" description="Helical" evidence="1">
    <location>
        <begin position="387"/>
        <end position="407"/>
    </location>
</feature>
<dbReference type="EMBL" id="NKCL01000609">
    <property type="protein sequence ID" value="RSL59507.1"/>
    <property type="molecule type" value="Genomic_DNA"/>
</dbReference>
<gene>
    <name evidence="3" type="ORF">CEP51_013911</name>
</gene>
<accession>A0A428Q2H8</accession>
<feature type="transmembrane region" description="Helical" evidence="1">
    <location>
        <begin position="427"/>
        <end position="449"/>
    </location>
</feature>
<keyword evidence="1" id="KW-0472">Membrane</keyword>
<comment type="caution">
    <text evidence="3">The sequence shown here is derived from an EMBL/GenBank/DDBJ whole genome shotgun (WGS) entry which is preliminary data.</text>
</comment>
<proteinExistence type="predicted"/>
<organism evidence="3 4">
    <name type="scientific">Fusarium floridanum</name>
    <dbReference type="NCBI Taxonomy" id="1325733"/>
    <lineage>
        <taxon>Eukaryota</taxon>
        <taxon>Fungi</taxon>
        <taxon>Dikarya</taxon>
        <taxon>Ascomycota</taxon>
        <taxon>Pezizomycotina</taxon>
        <taxon>Sordariomycetes</taxon>
        <taxon>Hypocreomycetidae</taxon>
        <taxon>Hypocreales</taxon>
        <taxon>Nectriaceae</taxon>
        <taxon>Fusarium</taxon>
        <taxon>Fusarium solani species complex</taxon>
    </lineage>
</organism>
<dbReference type="InterPro" id="IPR052895">
    <property type="entry name" value="HetReg/Transcr_Mod"/>
</dbReference>
<dbReference type="PANTHER" id="PTHR24148:SF64">
    <property type="entry name" value="HETEROKARYON INCOMPATIBILITY DOMAIN-CONTAINING PROTEIN"/>
    <property type="match status" value="1"/>
</dbReference>
<dbReference type="Pfam" id="PF06985">
    <property type="entry name" value="HET"/>
    <property type="match status" value="1"/>
</dbReference>
<dbReference type="PANTHER" id="PTHR24148">
    <property type="entry name" value="ANKYRIN REPEAT DOMAIN-CONTAINING PROTEIN 39 HOMOLOG-RELATED"/>
    <property type="match status" value="1"/>
</dbReference>
<evidence type="ECO:0000313" key="4">
    <source>
        <dbReference type="Proteomes" id="UP000287972"/>
    </source>
</evidence>
<dbReference type="InterPro" id="IPR010730">
    <property type="entry name" value="HET"/>
</dbReference>
<keyword evidence="1" id="KW-1133">Transmembrane helix</keyword>
<feature type="domain" description="Heterokaryon incompatibility" evidence="2">
    <location>
        <begin position="64"/>
        <end position="269"/>
    </location>
</feature>